<organism evidence="1">
    <name type="scientific">Rhizobium sp. ZPR3</name>
    <dbReference type="NCBI Taxonomy" id="3158967"/>
    <lineage>
        <taxon>Bacteria</taxon>
        <taxon>Pseudomonadati</taxon>
        <taxon>Pseudomonadota</taxon>
        <taxon>Alphaproteobacteria</taxon>
        <taxon>Hyphomicrobiales</taxon>
        <taxon>Rhizobiaceae</taxon>
        <taxon>Rhizobium/Agrobacterium group</taxon>
        <taxon>Rhizobium</taxon>
    </lineage>
</organism>
<sequence>MERLSPDEGEISVARVNYDTLAGALRVASVGKEPSAFAVAVLTYHAALEVELDVLLVDQLPRPEKILTGRGPLNFAQKAAVINAAWRGDPEGGDVLERVLVAFNELRNAVAHNDKKQVKACYDALVKSYKAIDPDVTAEPPLLYIALGICGFMGDEDATERLMKLFDKVDDATNKLAKVFGSDHS</sequence>
<dbReference type="AlphaFoldDB" id="A0AAU7RMW9"/>
<proteinExistence type="predicted"/>
<dbReference type="EMBL" id="CP157960">
    <property type="protein sequence ID" value="XBT91560.1"/>
    <property type="molecule type" value="Genomic_DNA"/>
</dbReference>
<accession>A0AAU7RMW9</accession>
<reference evidence="1" key="1">
    <citation type="submission" date="2024-06" db="EMBL/GenBank/DDBJ databases">
        <authorList>
            <person name="Li T."/>
            <person name="Gao R."/>
        </authorList>
    </citation>
    <scope>NUCLEOTIDE SEQUENCE</scope>
    <source>
        <strain evidence="1">ZPR3</strain>
    </source>
</reference>
<protein>
    <submittedName>
        <fullName evidence="1">Uncharacterized protein</fullName>
    </submittedName>
</protein>
<evidence type="ECO:0000313" key="1">
    <source>
        <dbReference type="EMBL" id="XBT91560.1"/>
    </source>
</evidence>
<name>A0AAU7RMW9_9HYPH</name>
<gene>
    <name evidence="1" type="ORF">ABM479_12125</name>
</gene>
<dbReference type="RefSeq" id="WP_349956207.1">
    <property type="nucleotide sequence ID" value="NZ_CP157960.1"/>
</dbReference>